<dbReference type="EMBL" id="LATX01002361">
    <property type="protein sequence ID" value="KTB30857.1"/>
    <property type="molecule type" value="Genomic_DNA"/>
</dbReference>
<gene>
    <name evidence="3" type="ORF">WG66_16557</name>
</gene>
<comment type="caution">
    <text evidence="3">The sequence shown here is derived from an EMBL/GenBank/DDBJ whole genome shotgun (WGS) entry which is preliminary data.</text>
</comment>
<keyword evidence="2" id="KW-0812">Transmembrane</keyword>
<sequence>MPKASQKYEALPTEEVEPSQSRQSLRGLSCTRSEKCVTTALILVGLLLVLSLALNLILLDRWRASTDSCRRLPLYTPVQDLLEYEMVMFHRDIGKDREPP</sequence>
<reference evidence="3 4" key="1">
    <citation type="submission" date="2015-12" db="EMBL/GenBank/DDBJ databases">
        <title>Draft genome sequence of Moniliophthora roreri, the causal agent of frosty pod rot of cacao.</title>
        <authorList>
            <person name="Aime M.C."/>
            <person name="Diaz-Valderrama J.R."/>
            <person name="Kijpornyongpan T."/>
            <person name="Phillips-Mora W."/>
        </authorList>
    </citation>
    <scope>NUCLEOTIDE SEQUENCE [LARGE SCALE GENOMIC DNA]</scope>
    <source>
        <strain evidence="3 4">MCA 2952</strain>
    </source>
</reference>
<evidence type="ECO:0000313" key="3">
    <source>
        <dbReference type="EMBL" id="KTB30857.1"/>
    </source>
</evidence>
<proteinExistence type="predicted"/>
<feature type="transmembrane region" description="Helical" evidence="2">
    <location>
        <begin position="37"/>
        <end position="58"/>
    </location>
</feature>
<dbReference type="AlphaFoldDB" id="A0A0W0F3H2"/>
<organism evidence="3 4">
    <name type="scientific">Moniliophthora roreri</name>
    <name type="common">Frosty pod rot fungus</name>
    <name type="synonym">Monilia roreri</name>
    <dbReference type="NCBI Taxonomy" id="221103"/>
    <lineage>
        <taxon>Eukaryota</taxon>
        <taxon>Fungi</taxon>
        <taxon>Dikarya</taxon>
        <taxon>Basidiomycota</taxon>
        <taxon>Agaricomycotina</taxon>
        <taxon>Agaricomycetes</taxon>
        <taxon>Agaricomycetidae</taxon>
        <taxon>Agaricales</taxon>
        <taxon>Marasmiineae</taxon>
        <taxon>Marasmiaceae</taxon>
        <taxon>Moniliophthora</taxon>
    </lineage>
</organism>
<accession>A0A0W0F3H2</accession>
<dbReference type="Proteomes" id="UP000054988">
    <property type="component" value="Unassembled WGS sequence"/>
</dbReference>
<keyword evidence="2" id="KW-1133">Transmembrane helix</keyword>
<name>A0A0W0F3H2_MONRR</name>
<evidence type="ECO:0000313" key="4">
    <source>
        <dbReference type="Proteomes" id="UP000054988"/>
    </source>
</evidence>
<protein>
    <submittedName>
        <fullName evidence="3">Uncharacterized protein</fullName>
    </submittedName>
</protein>
<keyword evidence="2" id="KW-0472">Membrane</keyword>
<evidence type="ECO:0000256" key="2">
    <source>
        <dbReference type="SAM" id="Phobius"/>
    </source>
</evidence>
<feature type="region of interest" description="Disordered" evidence="1">
    <location>
        <begin position="1"/>
        <end position="24"/>
    </location>
</feature>
<evidence type="ECO:0000256" key="1">
    <source>
        <dbReference type="SAM" id="MobiDB-lite"/>
    </source>
</evidence>